<evidence type="ECO:0000256" key="15">
    <source>
        <dbReference type="ARBA" id="ARBA00023268"/>
    </source>
</evidence>
<dbReference type="Gene3D" id="1.10.600.10">
    <property type="entry name" value="Farnesyl Diphosphate Synthase"/>
    <property type="match status" value="1"/>
</dbReference>
<comment type="catalytic activity">
    <reaction evidence="16 19">
        <text>2 (2E,6E)-farnesyl diphosphate + NADPH + H(+) = squalene + 2 diphosphate + NADP(+)</text>
        <dbReference type="Rhea" id="RHEA:32295"/>
        <dbReference type="ChEBI" id="CHEBI:15378"/>
        <dbReference type="ChEBI" id="CHEBI:15440"/>
        <dbReference type="ChEBI" id="CHEBI:33019"/>
        <dbReference type="ChEBI" id="CHEBI:57783"/>
        <dbReference type="ChEBI" id="CHEBI:58349"/>
        <dbReference type="ChEBI" id="CHEBI:175763"/>
        <dbReference type="EC" id="2.5.1.21"/>
    </reaction>
</comment>
<evidence type="ECO:0000256" key="4">
    <source>
        <dbReference type="ARBA" id="ARBA00012373"/>
    </source>
</evidence>
<keyword evidence="10" id="KW-0756">Sterol biosynthesis</keyword>
<evidence type="ECO:0000256" key="6">
    <source>
        <dbReference type="ARBA" id="ARBA00022679"/>
    </source>
</evidence>
<keyword evidence="15" id="KW-0511">Multifunctional enzyme</keyword>
<dbReference type="GO" id="GO:0045338">
    <property type="term" value="P:farnesyl diphosphate metabolic process"/>
    <property type="evidence" value="ECO:0007669"/>
    <property type="project" value="InterPro"/>
</dbReference>
<dbReference type="InterPro" id="IPR019845">
    <property type="entry name" value="Squalene/phytoene_synthase_CS"/>
</dbReference>
<dbReference type="InterPro" id="IPR002060">
    <property type="entry name" value="Squ/phyt_synthse"/>
</dbReference>
<feature type="region of interest" description="Disordered" evidence="20">
    <location>
        <begin position="403"/>
        <end position="423"/>
    </location>
</feature>
<keyword evidence="12 19" id="KW-0472">Membrane</keyword>
<evidence type="ECO:0000256" key="14">
    <source>
        <dbReference type="ARBA" id="ARBA00023221"/>
    </source>
</evidence>
<evidence type="ECO:0000256" key="5">
    <source>
        <dbReference type="ARBA" id="ARBA00022516"/>
    </source>
</evidence>
<keyword evidence="6 19" id="KW-0808">Transferase</keyword>
<dbReference type="PROSITE" id="PS01044">
    <property type="entry name" value="SQUALEN_PHYTOEN_SYN_1"/>
    <property type="match status" value="1"/>
</dbReference>
<dbReference type="AlphaFoldDB" id="A0A9Q8ZIG2"/>
<dbReference type="InterPro" id="IPR006449">
    <property type="entry name" value="Squal_synth-like"/>
</dbReference>
<organism evidence="21 22">
    <name type="scientific">Curvularia clavata</name>
    <dbReference type="NCBI Taxonomy" id="95742"/>
    <lineage>
        <taxon>Eukaryota</taxon>
        <taxon>Fungi</taxon>
        <taxon>Dikarya</taxon>
        <taxon>Ascomycota</taxon>
        <taxon>Pezizomycotina</taxon>
        <taxon>Dothideomycetes</taxon>
        <taxon>Pleosporomycetidae</taxon>
        <taxon>Pleosporales</taxon>
        <taxon>Pleosporineae</taxon>
        <taxon>Pleosporaceae</taxon>
        <taxon>Curvularia</taxon>
    </lineage>
</organism>
<evidence type="ECO:0000256" key="12">
    <source>
        <dbReference type="ARBA" id="ARBA00023136"/>
    </source>
</evidence>
<dbReference type="PANTHER" id="PTHR11626">
    <property type="entry name" value="FARNESYL-DIPHOSPHATE FARNESYLTRANSFERASE"/>
    <property type="match status" value="1"/>
</dbReference>
<dbReference type="SFLD" id="SFLDG01018">
    <property type="entry name" value="Squalene/Phytoene_Synthase_Lik"/>
    <property type="match status" value="1"/>
</dbReference>
<comment type="subcellular location">
    <subcellularLocation>
        <location evidence="2">Membrane</location>
        <topology evidence="2">Single-pass membrane protein</topology>
    </subcellularLocation>
</comment>
<dbReference type="InterPro" id="IPR033904">
    <property type="entry name" value="Trans_IPPS_HH"/>
</dbReference>
<evidence type="ECO:0000256" key="7">
    <source>
        <dbReference type="ARBA" id="ARBA00022692"/>
    </source>
</evidence>
<evidence type="ECO:0000256" key="1">
    <source>
        <dbReference type="ARBA" id="ARBA00001946"/>
    </source>
</evidence>
<dbReference type="InterPro" id="IPR044844">
    <property type="entry name" value="Trans_IPPS_euk-type"/>
</dbReference>
<keyword evidence="22" id="KW-1185">Reference proteome</keyword>
<evidence type="ECO:0000313" key="21">
    <source>
        <dbReference type="EMBL" id="USP82621.1"/>
    </source>
</evidence>
<evidence type="ECO:0000256" key="9">
    <source>
        <dbReference type="ARBA" id="ARBA00022989"/>
    </source>
</evidence>
<dbReference type="Pfam" id="PF00494">
    <property type="entry name" value="SQS_PSY"/>
    <property type="match status" value="1"/>
</dbReference>
<dbReference type="EMBL" id="CP089281">
    <property type="protein sequence ID" value="USP82621.1"/>
    <property type="molecule type" value="Genomic_DNA"/>
</dbReference>
<keyword evidence="11" id="KW-0443">Lipid metabolism</keyword>
<comment type="function">
    <text evidence="18">Squalene synthase; part of the gene cluster that mediates the biosynthesis of squalestatin S1 (SQS1, also known as zaragozic acid A), a heavily oxidized fungal polyketide that offers potent cholesterol lowering activity by targeting squalene synthase (SS). Catalyzes the condensation of 2 two farnesyl pyrophosphate moieties to form squalene. The presence of a gene encoding a squalene synthase supports the identification of the cluster as being responsible for SQS1 production and suggests a likely mechanism for self-resistance.</text>
</comment>
<dbReference type="CDD" id="cd00683">
    <property type="entry name" value="Trans_IPPS_HH"/>
    <property type="match status" value="1"/>
</dbReference>
<keyword evidence="9 19" id="KW-1133">Transmembrane helix</keyword>
<dbReference type="VEuPathDB" id="FungiDB:yc1106_09895"/>
<sequence length="500" mass="57254">MPSPLSLLYYAVHPSELRSIIQWKVWHNPVHERDESKEPETLKRCYHFLNLTSRSFAAVILELHPELVVPVTVFYLALRGLDTIEDDMTIPLEKKEPLLRNFQDFLDQDGWTFTENGPNEKDRQLLVEFNVVVEEFKKLKPVYQDIIKDITKRMGNGMADYANNAEFNAGVKTVKEYELYCHYVAGLVGEGCTRLFVEAGLANAALLKRPELMESMGQFLQQVNITRDVREDFDDGRRFWPKEIWSKHVDKFEDLFKPENKEKALNASSEMILTALTRADDCLYYLAGLREQSVFNFCAIPQSMAIATLEACFQNYDIFQKNVKITKGEACQLMVESTQNLQLVCEAFRRYARKIAKKNNPHDPNFLKISITLGKVRNWQKSSRMQRANYAQIEQFIESIFPSQQPPADRKAPATIEEAKKKQKEESDANWDLVFIVAAVIGTVLVMTGLMLFLAWLAGARFDIAWSQAKQDFGKLLGGAAQKAPAQVTQVLETVEKSEL</sequence>
<evidence type="ECO:0000256" key="3">
    <source>
        <dbReference type="ARBA" id="ARBA00006251"/>
    </source>
</evidence>
<keyword evidence="13" id="KW-1207">Sterol metabolism</keyword>
<comment type="cofactor">
    <cofactor evidence="1 19">
        <name>Mg(2+)</name>
        <dbReference type="ChEBI" id="CHEBI:18420"/>
    </cofactor>
</comment>
<evidence type="ECO:0000256" key="19">
    <source>
        <dbReference type="RuleBase" id="RU368088"/>
    </source>
</evidence>
<dbReference type="EC" id="2.5.1.21" evidence="4 19"/>
<evidence type="ECO:0000256" key="11">
    <source>
        <dbReference type="ARBA" id="ARBA00023098"/>
    </source>
</evidence>
<name>A0A9Q8ZIG2_CURCL</name>
<dbReference type="PROSITE" id="PS01045">
    <property type="entry name" value="SQUALEN_PHYTOEN_SYN_2"/>
    <property type="match status" value="1"/>
</dbReference>
<evidence type="ECO:0000256" key="10">
    <source>
        <dbReference type="ARBA" id="ARBA00023011"/>
    </source>
</evidence>
<feature type="compositionally biased region" description="Basic and acidic residues" evidence="20">
    <location>
        <begin position="408"/>
        <end position="423"/>
    </location>
</feature>
<dbReference type="NCBIfam" id="TIGR01559">
    <property type="entry name" value="squal_synth"/>
    <property type="match status" value="1"/>
</dbReference>
<dbReference type="GO" id="GO:0055056">
    <property type="term" value="F:D-glucose transmembrane transporter activity"/>
    <property type="evidence" value="ECO:0007669"/>
    <property type="project" value="UniProtKB-UniRule"/>
</dbReference>
<dbReference type="SFLD" id="SFLDS00005">
    <property type="entry name" value="Isoprenoid_Synthase_Type_I"/>
    <property type="match status" value="1"/>
</dbReference>
<dbReference type="GO" id="GO:0006696">
    <property type="term" value="P:ergosterol biosynthetic process"/>
    <property type="evidence" value="ECO:0007669"/>
    <property type="project" value="TreeGrafter"/>
</dbReference>
<keyword evidence="7 19" id="KW-0812">Transmembrane</keyword>
<comment type="pathway">
    <text evidence="19">Terpene metabolism; lanosterol biosynthesis; lanosterol from farnesyl diphosphate: step 1/3.</text>
</comment>
<dbReference type="Proteomes" id="UP001056012">
    <property type="component" value="Chromosome 8"/>
</dbReference>
<evidence type="ECO:0000256" key="8">
    <source>
        <dbReference type="ARBA" id="ARBA00022955"/>
    </source>
</evidence>
<dbReference type="SUPFAM" id="SSF48576">
    <property type="entry name" value="Terpenoid synthases"/>
    <property type="match status" value="1"/>
</dbReference>
<evidence type="ECO:0000256" key="2">
    <source>
        <dbReference type="ARBA" id="ARBA00004167"/>
    </source>
</evidence>
<evidence type="ECO:0000256" key="20">
    <source>
        <dbReference type="SAM" id="MobiDB-lite"/>
    </source>
</evidence>
<dbReference type="OrthoDB" id="431150at2759"/>
<keyword evidence="8" id="KW-0752">Steroid biosynthesis</keyword>
<protein>
    <recommendedName>
        <fullName evidence="4 19">Squalene synthase</fullName>
        <shortName evidence="19">SQS</shortName>
        <shortName evidence="19">SS</shortName>
        <ecNumber evidence="4 19">2.5.1.21</ecNumber>
    </recommendedName>
</protein>
<accession>A0A9Q8ZIG2</accession>
<keyword evidence="14" id="KW-0753">Steroid metabolism</keyword>
<comment type="function">
    <text evidence="19">Catalyzes the condensation of 2 farnesyl pyrophosphate (FPP) moieties to form squalene.</text>
</comment>
<keyword evidence="5" id="KW-0444">Lipid biosynthesis</keyword>
<dbReference type="GO" id="GO:0051996">
    <property type="term" value="F:squalene synthase [NAD(P)H] activity"/>
    <property type="evidence" value="ECO:0007669"/>
    <property type="project" value="UniProtKB-UniRule"/>
</dbReference>
<evidence type="ECO:0000256" key="13">
    <source>
        <dbReference type="ARBA" id="ARBA00023166"/>
    </source>
</evidence>
<evidence type="ECO:0000256" key="17">
    <source>
        <dbReference type="ARBA" id="ARBA00051754"/>
    </source>
</evidence>
<proteinExistence type="inferred from homology"/>
<dbReference type="GO" id="GO:0005789">
    <property type="term" value="C:endoplasmic reticulum membrane"/>
    <property type="evidence" value="ECO:0007669"/>
    <property type="project" value="TreeGrafter"/>
</dbReference>
<gene>
    <name evidence="21" type="ORF">yc1106_09895</name>
</gene>
<feature type="transmembrane region" description="Helical" evidence="19">
    <location>
        <begin position="433"/>
        <end position="458"/>
    </location>
</feature>
<comment type="similarity">
    <text evidence="3 19">Belongs to the phytoene/squalene synthase family.</text>
</comment>
<dbReference type="InterPro" id="IPR008949">
    <property type="entry name" value="Isoprenoid_synthase_dom_sf"/>
</dbReference>
<comment type="catalytic activity">
    <reaction evidence="17 19">
        <text>2 (2E,6E)-farnesyl diphosphate + NADH + H(+) = squalene + 2 diphosphate + NAD(+)</text>
        <dbReference type="Rhea" id="RHEA:32299"/>
        <dbReference type="ChEBI" id="CHEBI:15378"/>
        <dbReference type="ChEBI" id="CHEBI:15440"/>
        <dbReference type="ChEBI" id="CHEBI:33019"/>
        <dbReference type="ChEBI" id="CHEBI:57540"/>
        <dbReference type="ChEBI" id="CHEBI:57945"/>
        <dbReference type="ChEBI" id="CHEBI:175763"/>
        <dbReference type="EC" id="2.5.1.21"/>
    </reaction>
</comment>
<dbReference type="PANTHER" id="PTHR11626:SF2">
    <property type="entry name" value="SQUALENE SYNTHASE"/>
    <property type="match status" value="1"/>
</dbReference>
<evidence type="ECO:0000256" key="16">
    <source>
        <dbReference type="ARBA" id="ARBA00050857"/>
    </source>
</evidence>
<reference evidence="21" key="1">
    <citation type="submission" date="2021-12" db="EMBL/GenBank/DDBJ databases">
        <title>Curvularia clavata genome.</title>
        <authorList>
            <person name="Cao Y."/>
        </authorList>
    </citation>
    <scope>NUCLEOTIDE SEQUENCE</scope>
    <source>
        <strain evidence="21">Yc1106</strain>
    </source>
</reference>
<dbReference type="FunFam" id="1.10.600.10:FF:000003">
    <property type="entry name" value="Farnesyl-diphosphate farnesyltransferase 1"/>
    <property type="match status" value="1"/>
</dbReference>
<evidence type="ECO:0000256" key="18">
    <source>
        <dbReference type="ARBA" id="ARBA00053206"/>
    </source>
</evidence>
<evidence type="ECO:0000313" key="22">
    <source>
        <dbReference type="Proteomes" id="UP001056012"/>
    </source>
</evidence>